<comment type="caution">
    <text evidence="1">The sequence shown here is derived from an EMBL/GenBank/DDBJ whole genome shotgun (WGS) entry which is preliminary data.</text>
</comment>
<organism evidence="1 2">
    <name type="scientific">Flavobacterium cyanobacteriorum</name>
    <dbReference type="NCBI Taxonomy" id="2022802"/>
    <lineage>
        <taxon>Bacteria</taxon>
        <taxon>Pseudomonadati</taxon>
        <taxon>Bacteroidota</taxon>
        <taxon>Flavobacteriia</taxon>
        <taxon>Flavobacteriales</taxon>
        <taxon>Flavobacteriaceae</taxon>
        <taxon>Flavobacterium</taxon>
    </lineage>
</organism>
<reference evidence="1 2" key="1">
    <citation type="submission" date="2017-07" db="EMBL/GenBank/DDBJ databases">
        <title>Flavobacterium cyanobacteriorum sp. nov., isolated from cyanobacterial aggregates in a eutrophic lake.</title>
        <authorList>
            <person name="Cai H."/>
        </authorList>
    </citation>
    <scope>NUCLEOTIDE SEQUENCE [LARGE SCALE GENOMIC DNA]</scope>
    <source>
        <strain evidence="1 2">TH021</strain>
    </source>
</reference>
<evidence type="ECO:0000313" key="1">
    <source>
        <dbReference type="EMBL" id="OYQ34074.1"/>
    </source>
</evidence>
<accession>A0A255YZG5</accession>
<protein>
    <submittedName>
        <fullName evidence="1">Uncharacterized protein</fullName>
    </submittedName>
</protein>
<sequence>MGLLTKAARLLIKAAAPLPGLKLWKQLRTAILIRILMRNAIPKKNRLYLQCQNLSPLKCGLYTTTQTNQKIY</sequence>
<keyword evidence="2" id="KW-1185">Reference proteome</keyword>
<dbReference type="Proteomes" id="UP000216605">
    <property type="component" value="Unassembled WGS sequence"/>
</dbReference>
<name>A0A255YZG5_9FLAO</name>
<dbReference type="AlphaFoldDB" id="A0A255YZG5"/>
<evidence type="ECO:0000313" key="2">
    <source>
        <dbReference type="Proteomes" id="UP000216605"/>
    </source>
</evidence>
<dbReference type="EMBL" id="NOXV01000295">
    <property type="protein sequence ID" value="OYQ34074.1"/>
    <property type="molecule type" value="Genomic_DNA"/>
</dbReference>
<gene>
    <name evidence="1" type="ORF">CHU92_12115</name>
</gene>
<proteinExistence type="predicted"/>